<dbReference type="GO" id="GO:0010468">
    <property type="term" value="P:regulation of gene expression"/>
    <property type="evidence" value="ECO:0007669"/>
    <property type="project" value="InterPro"/>
</dbReference>
<proteinExistence type="predicted"/>
<dbReference type="InterPro" id="IPR021139">
    <property type="entry name" value="NYN"/>
</dbReference>
<dbReference type="Pfam" id="PF01936">
    <property type="entry name" value="NYN"/>
    <property type="match status" value="1"/>
</dbReference>
<sequence length="628" mass="69757">MSVSGRGASPSTEPAEPLYSAGKISVWWDIENCQVPVNCDPHAIAQNISSALVAMNYRGPVSISAYGDTKKISSSTQHALNSTGIALNHVPAGAKDASDKKILVDMLFWAVDNPAPANYLLISGDRDFSNALHQLRMRRYNILLAQPQNASAALVAAAKNVWLWTSLLSGGPPLPKSEFNQLTMADSVSIHSNQSSAKQPDSLHYANNKFGNNIGRGPDVNYTGKHIRRNIFQFSSMSRNSSTMVRPHEDHINPIFHHGQDYSKNFNSSQDIAAHTPGFRPIPNNSQQFRPTPSITYPVSSLMNASNTTKQCQNSSTMPARPNMPPPARANPFPPLPHSRPTFAPDNGRPKVSEFPISGCNPSLFQPSNEKEVKPFPSINSSDHPNLNVPQKGQNIQEQTSIYSEKDSNSYQLYGKESVTSTSSTTRSDYDYVLSLGEVIMRALDMLKKEMLMPTEENITDCIRFGDPRYRDTNVQKALESSLKHQMVVMQNLGTLKLYVRKNSLLWKCANLIGGNPKEYSTEIWDKIYKFISSTVGKSALLATRSRYEAATVLRDNSLKEFTLGEVLKILHMVINIKKWITHHPSAWQPITITVAETNNATVQDMFNCLSIWKLASTSLLRISYNED</sequence>
<accession>A0A484KBL5</accession>
<evidence type="ECO:0000259" key="4">
    <source>
        <dbReference type="Pfam" id="PF24620"/>
    </source>
</evidence>
<gene>
    <name evidence="5" type="ORF">CCAM_LOCUS2403</name>
</gene>
<dbReference type="OrthoDB" id="549353at2759"/>
<evidence type="ECO:0000313" key="6">
    <source>
        <dbReference type="Proteomes" id="UP000595140"/>
    </source>
</evidence>
<dbReference type="InterPro" id="IPR025677">
    <property type="entry name" value="OST-HTH-assoc_dom"/>
</dbReference>
<dbReference type="InterPro" id="IPR056042">
    <property type="entry name" value="DUF7625"/>
</dbReference>
<evidence type="ECO:0000259" key="3">
    <source>
        <dbReference type="Pfam" id="PF14418"/>
    </source>
</evidence>
<dbReference type="AlphaFoldDB" id="A0A484KBL5"/>
<evidence type="ECO:0000256" key="1">
    <source>
        <dbReference type="SAM" id="MobiDB-lite"/>
    </source>
</evidence>
<dbReference type="GO" id="GO:0004540">
    <property type="term" value="F:RNA nuclease activity"/>
    <property type="evidence" value="ECO:0007669"/>
    <property type="project" value="InterPro"/>
</dbReference>
<organism evidence="5 6">
    <name type="scientific">Cuscuta campestris</name>
    <dbReference type="NCBI Taxonomy" id="132261"/>
    <lineage>
        <taxon>Eukaryota</taxon>
        <taxon>Viridiplantae</taxon>
        <taxon>Streptophyta</taxon>
        <taxon>Embryophyta</taxon>
        <taxon>Tracheophyta</taxon>
        <taxon>Spermatophyta</taxon>
        <taxon>Magnoliopsida</taxon>
        <taxon>eudicotyledons</taxon>
        <taxon>Gunneridae</taxon>
        <taxon>Pentapetalae</taxon>
        <taxon>asterids</taxon>
        <taxon>lamiids</taxon>
        <taxon>Solanales</taxon>
        <taxon>Convolvulaceae</taxon>
        <taxon>Cuscuteae</taxon>
        <taxon>Cuscuta</taxon>
        <taxon>Cuscuta subgen. Grammica</taxon>
        <taxon>Cuscuta sect. Cleistogrammica</taxon>
    </lineage>
</organism>
<name>A0A484KBL5_9ASTE</name>
<reference evidence="5 6" key="1">
    <citation type="submission" date="2018-04" db="EMBL/GenBank/DDBJ databases">
        <authorList>
            <person name="Vogel A."/>
        </authorList>
    </citation>
    <scope>NUCLEOTIDE SEQUENCE [LARGE SCALE GENOMIC DNA]</scope>
</reference>
<feature type="compositionally biased region" description="Polar residues" evidence="1">
    <location>
        <begin position="190"/>
        <end position="199"/>
    </location>
</feature>
<feature type="domain" description="DUF7625" evidence="4">
    <location>
        <begin position="426"/>
        <end position="516"/>
    </location>
</feature>
<dbReference type="PANTHER" id="PTHR14379">
    <property type="entry name" value="LIMKAIN B LKAP"/>
    <property type="match status" value="1"/>
</dbReference>
<dbReference type="GO" id="GO:0005777">
    <property type="term" value="C:peroxisome"/>
    <property type="evidence" value="ECO:0007669"/>
    <property type="project" value="InterPro"/>
</dbReference>
<dbReference type="Pfam" id="PF24620">
    <property type="entry name" value="DUF7625"/>
    <property type="match status" value="1"/>
</dbReference>
<keyword evidence="6" id="KW-1185">Reference proteome</keyword>
<dbReference type="CDD" id="cd10910">
    <property type="entry name" value="PIN_limkain_b1_N_like"/>
    <property type="match status" value="1"/>
</dbReference>
<feature type="domain" description="OST-HTH associated" evidence="3">
    <location>
        <begin position="545"/>
        <end position="601"/>
    </location>
</feature>
<protein>
    <recommendedName>
        <fullName evidence="7">NYN domain-containing protein</fullName>
    </recommendedName>
</protein>
<dbReference type="PANTHER" id="PTHR14379:SF3">
    <property type="entry name" value="MEIOSIS REGULATOR AND MRNA STABILITY FACTOR 1"/>
    <property type="match status" value="1"/>
</dbReference>
<dbReference type="Pfam" id="PF14418">
    <property type="entry name" value="OHA"/>
    <property type="match status" value="1"/>
</dbReference>
<dbReference type="Gene3D" id="3.40.50.1010">
    <property type="entry name" value="5'-nuclease"/>
    <property type="match status" value="1"/>
</dbReference>
<evidence type="ECO:0000259" key="2">
    <source>
        <dbReference type="Pfam" id="PF01936"/>
    </source>
</evidence>
<dbReference type="InterPro" id="IPR024768">
    <property type="entry name" value="Marf1"/>
</dbReference>
<evidence type="ECO:0000313" key="5">
    <source>
        <dbReference type="EMBL" id="VFQ60627.1"/>
    </source>
</evidence>
<evidence type="ECO:0008006" key="7">
    <source>
        <dbReference type="Google" id="ProtNLM"/>
    </source>
</evidence>
<dbReference type="Proteomes" id="UP000595140">
    <property type="component" value="Unassembled WGS sequence"/>
</dbReference>
<feature type="domain" description="NYN" evidence="2">
    <location>
        <begin position="23"/>
        <end position="160"/>
    </location>
</feature>
<feature type="region of interest" description="Disordered" evidence="1">
    <location>
        <begin position="190"/>
        <end position="210"/>
    </location>
</feature>
<dbReference type="EMBL" id="OOIL02000116">
    <property type="protein sequence ID" value="VFQ60627.1"/>
    <property type="molecule type" value="Genomic_DNA"/>
</dbReference>